<organism evidence="2 4">
    <name type="scientific">Phytophthora infestans</name>
    <name type="common">Potato late blight agent</name>
    <name type="synonym">Botrytis infestans</name>
    <dbReference type="NCBI Taxonomy" id="4787"/>
    <lineage>
        <taxon>Eukaryota</taxon>
        <taxon>Sar</taxon>
        <taxon>Stramenopiles</taxon>
        <taxon>Oomycota</taxon>
        <taxon>Peronosporomycetes</taxon>
        <taxon>Peronosporales</taxon>
        <taxon>Peronosporaceae</taxon>
        <taxon>Phytophthora</taxon>
    </lineage>
</organism>
<name>A0A833WHM0_PHYIN</name>
<evidence type="ECO:0000313" key="3">
    <source>
        <dbReference type="EMBL" id="KAF4138020.1"/>
    </source>
</evidence>
<evidence type="ECO:0000313" key="4">
    <source>
        <dbReference type="Proteomes" id="UP000602510"/>
    </source>
</evidence>
<sequence length="259" mass="30799">MRNKLRRFRMRYHAHGMTRYARDRSRHSESFEYVTFTRDSLNVQEVFTLMRDDANRGRRSARNVAAREDRRRQREIQDEMANCRRRQRAVTEHCRSSHRAAVRALHRVACYAIVRRQNDVPVRYSSCEQDRNAERRVFDFNLQERERFEAYLQDIIPRTNTELIYRNEIVAALVAPEILLPALQDQNARVPTLEKELRIAKQELSTQTDRTNQLELEVDVLVRRKQQRKAQTNALMTAKHTVEKQLAALKDDLLSAQHD</sequence>
<dbReference type="Proteomes" id="UP000602510">
    <property type="component" value="Unassembled WGS sequence"/>
</dbReference>
<dbReference type="EMBL" id="WSZM01000106">
    <property type="protein sequence ID" value="KAF4042273.1"/>
    <property type="molecule type" value="Genomic_DNA"/>
</dbReference>
<feature type="coiled-coil region" evidence="1">
    <location>
        <begin position="183"/>
        <end position="259"/>
    </location>
</feature>
<dbReference type="AlphaFoldDB" id="A0A833WHM0"/>
<comment type="caution">
    <text evidence="2">The sequence shown here is derived from an EMBL/GenBank/DDBJ whole genome shotgun (WGS) entry which is preliminary data.</text>
</comment>
<keyword evidence="1" id="KW-0175">Coiled coil</keyword>
<evidence type="ECO:0000313" key="2">
    <source>
        <dbReference type="EMBL" id="KAF4042273.1"/>
    </source>
</evidence>
<proteinExistence type="predicted"/>
<gene>
    <name evidence="2" type="ORF">GN244_ATG05643</name>
    <name evidence="3" type="ORF">GN958_ATG12973</name>
</gene>
<dbReference type="EMBL" id="JAACNO010001745">
    <property type="protein sequence ID" value="KAF4138020.1"/>
    <property type="molecule type" value="Genomic_DNA"/>
</dbReference>
<reference evidence="2" key="1">
    <citation type="submission" date="2020-04" db="EMBL/GenBank/DDBJ databases">
        <title>Hybrid Assembly of Korean Phytophthora infestans isolates.</title>
        <authorList>
            <person name="Prokchorchik M."/>
            <person name="Lee Y."/>
            <person name="Seo J."/>
            <person name="Cho J.-H."/>
            <person name="Park Y.-E."/>
            <person name="Jang D.-C."/>
            <person name="Im J.-S."/>
            <person name="Choi J.-G."/>
            <person name="Park H.-J."/>
            <person name="Lee G.-B."/>
            <person name="Lee Y.-G."/>
            <person name="Hong S.-Y."/>
            <person name="Cho K."/>
            <person name="Sohn K.H."/>
        </authorList>
    </citation>
    <scope>NUCLEOTIDE SEQUENCE</scope>
    <source>
        <strain evidence="2">KR_1_A1</strain>
        <strain evidence="3">KR_2_A2</strain>
    </source>
</reference>
<protein>
    <submittedName>
        <fullName evidence="2">Uncharacterized protein</fullName>
    </submittedName>
</protein>
<accession>A0A833WHM0</accession>
<keyword evidence="4" id="KW-1185">Reference proteome</keyword>
<dbReference type="Proteomes" id="UP000704712">
    <property type="component" value="Unassembled WGS sequence"/>
</dbReference>
<evidence type="ECO:0000256" key="1">
    <source>
        <dbReference type="SAM" id="Coils"/>
    </source>
</evidence>